<protein>
    <submittedName>
        <fullName evidence="1">Uncharacterized protein</fullName>
    </submittedName>
</protein>
<name>A0A0A9F8U6_ARUDO</name>
<sequence length="60" mass="6547">MSASFSNKAFMQLSSSFKKAMSRFTPLCSQLNSLPSSMVSLSSREFMTPVATLTMAPFIS</sequence>
<evidence type="ECO:0000313" key="1">
    <source>
        <dbReference type="EMBL" id="JAE08772.1"/>
    </source>
</evidence>
<accession>A0A0A9F8U6</accession>
<organism evidence="1">
    <name type="scientific">Arundo donax</name>
    <name type="common">Giant reed</name>
    <name type="synonym">Donax arundinaceus</name>
    <dbReference type="NCBI Taxonomy" id="35708"/>
    <lineage>
        <taxon>Eukaryota</taxon>
        <taxon>Viridiplantae</taxon>
        <taxon>Streptophyta</taxon>
        <taxon>Embryophyta</taxon>
        <taxon>Tracheophyta</taxon>
        <taxon>Spermatophyta</taxon>
        <taxon>Magnoliopsida</taxon>
        <taxon>Liliopsida</taxon>
        <taxon>Poales</taxon>
        <taxon>Poaceae</taxon>
        <taxon>PACMAD clade</taxon>
        <taxon>Arundinoideae</taxon>
        <taxon>Arundineae</taxon>
        <taxon>Arundo</taxon>
    </lineage>
</organism>
<reference evidence="1" key="1">
    <citation type="submission" date="2014-09" db="EMBL/GenBank/DDBJ databases">
        <authorList>
            <person name="Magalhaes I.L.F."/>
            <person name="Oliveira U."/>
            <person name="Santos F.R."/>
            <person name="Vidigal T.H.D.A."/>
            <person name="Brescovit A.D."/>
            <person name="Santos A.J."/>
        </authorList>
    </citation>
    <scope>NUCLEOTIDE SEQUENCE</scope>
    <source>
        <tissue evidence="1">Shoot tissue taken approximately 20 cm above the soil surface</tissue>
    </source>
</reference>
<reference evidence="1" key="2">
    <citation type="journal article" date="2015" name="Data Brief">
        <title>Shoot transcriptome of the giant reed, Arundo donax.</title>
        <authorList>
            <person name="Barrero R.A."/>
            <person name="Guerrero F.D."/>
            <person name="Moolhuijzen P."/>
            <person name="Goolsby J.A."/>
            <person name="Tidwell J."/>
            <person name="Bellgard S.E."/>
            <person name="Bellgard M.I."/>
        </authorList>
    </citation>
    <scope>NUCLEOTIDE SEQUENCE</scope>
    <source>
        <tissue evidence="1">Shoot tissue taken approximately 20 cm above the soil surface</tissue>
    </source>
</reference>
<dbReference type="EMBL" id="GBRH01189124">
    <property type="protein sequence ID" value="JAE08772.1"/>
    <property type="molecule type" value="Transcribed_RNA"/>
</dbReference>
<dbReference type="AlphaFoldDB" id="A0A0A9F8U6"/>
<proteinExistence type="predicted"/>